<evidence type="ECO:0000313" key="1">
    <source>
        <dbReference type="EMBL" id="MBO0655603.1"/>
    </source>
</evidence>
<dbReference type="EMBL" id="JAFMOF010000003">
    <property type="protein sequence ID" value="MBO0655603.1"/>
    <property type="molecule type" value="Genomic_DNA"/>
</dbReference>
<reference evidence="1" key="1">
    <citation type="submission" date="2021-03" db="EMBL/GenBank/DDBJ databases">
        <title>Streptomyces strains.</title>
        <authorList>
            <person name="Lund M.B."/>
            <person name="Toerring T."/>
        </authorList>
    </citation>
    <scope>NUCLEOTIDE SEQUENCE</scope>
    <source>
        <strain evidence="1">JCM 4242</strain>
    </source>
</reference>
<evidence type="ECO:0000313" key="2">
    <source>
        <dbReference type="Proteomes" id="UP000664781"/>
    </source>
</evidence>
<comment type="caution">
    <text evidence="1">The sequence shown here is derived from an EMBL/GenBank/DDBJ whole genome shotgun (WGS) entry which is preliminary data.</text>
</comment>
<gene>
    <name evidence="1" type="ORF">J1792_23325</name>
</gene>
<name>A0A939JQI4_9ACTN</name>
<accession>A0A939JQI4</accession>
<sequence>MNVFIPKRAALYCRLSCEPDGSLEKAERQEADDRAMGARLSWPEFCCVYVDVRCSYLVGTLVQAAAFGSVGRSCAVAPAV</sequence>
<dbReference type="RefSeq" id="WP_207248100.1">
    <property type="nucleotide sequence ID" value="NZ_JAFMOF010000003.1"/>
</dbReference>
<dbReference type="Proteomes" id="UP000664781">
    <property type="component" value="Unassembled WGS sequence"/>
</dbReference>
<protein>
    <submittedName>
        <fullName evidence="1">Uncharacterized protein</fullName>
    </submittedName>
</protein>
<keyword evidence="2" id="KW-1185">Reference proteome</keyword>
<organism evidence="1 2">
    <name type="scientific">Streptomyces triculaminicus</name>
    <dbReference type="NCBI Taxonomy" id="2816232"/>
    <lineage>
        <taxon>Bacteria</taxon>
        <taxon>Bacillati</taxon>
        <taxon>Actinomycetota</taxon>
        <taxon>Actinomycetes</taxon>
        <taxon>Kitasatosporales</taxon>
        <taxon>Streptomycetaceae</taxon>
        <taxon>Streptomyces</taxon>
    </lineage>
</organism>
<proteinExistence type="predicted"/>
<dbReference type="AlphaFoldDB" id="A0A939JQI4"/>